<evidence type="ECO:0000313" key="2">
    <source>
        <dbReference type="EMBL" id="GGJ06578.1"/>
    </source>
</evidence>
<name>A0ABQ2CT30_9GAMM</name>
<comment type="caution">
    <text evidence="2">The sequence shown here is derived from an EMBL/GenBank/DDBJ whole genome shotgun (WGS) entry which is preliminary data.</text>
</comment>
<keyword evidence="3" id="KW-1185">Reference proteome</keyword>
<proteinExistence type="predicted"/>
<dbReference type="Proteomes" id="UP000633263">
    <property type="component" value="Unassembled WGS sequence"/>
</dbReference>
<organism evidence="2 3">
    <name type="scientific">Halopseudomonas pertucinogena</name>
    <dbReference type="NCBI Taxonomy" id="86175"/>
    <lineage>
        <taxon>Bacteria</taxon>
        <taxon>Pseudomonadati</taxon>
        <taxon>Pseudomonadota</taxon>
        <taxon>Gammaproteobacteria</taxon>
        <taxon>Pseudomonadales</taxon>
        <taxon>Pseudomonadaceae</taxon>
        <taxon>Halopseudomonas</taxon>
    </lineage>
</organism>
<feature type="compositionally biased region" description="Polar residues" evidence="1">
    <location>
        <begin position="9"/>
        <end position="22"/>
    </location>
</feature>
<dbReference type="EMBL" id="BMNN01000006">
    <property type="protein sequence ID" value="GGJ06578.1"/>
    <property type="molecule type" value="Genomic_DNA"/>
</dbReference>
<protein>
    <recommendedName>
        <fullName evidence="4">Lipoprotein</fullName>
    </recommendedName>
</protein>
<feature type="region of interest" description="Disordered" evidence="1">
    <location>
        <begin position="1"/>
        <end position="22"/>
    </location>
</feature>
<reference evidence="3" key="1">
    <citation type="journal article" date="2019" name="Int. J. Syst. Evol. Microbiol.">
        <title>The Global Catalogue of Microorganisms (GCM) 10K type strain sequencing project: providing services to taxonomists for standard genome sequencing and annotation.</title>
        <authorList>
            <consortium name="The Broad Institute Genomics Platform"/>
            <consortium name="The Broad Institute Genome Sequencing Center for Infectious Disease"/>
            <person name="Wu L."/>
            <person name="Ma J."/>
        </authorList>
    </citation>
    <scope>NUCLEOTIDE SEQUENCE [LARGE SCALE GENOMIC DNA]</scope>
    <source>
        <strain evidence="3">JCM 11590</strain>
    </source>
</reference>
<sequence>MAVLLASQAGCSESQTPEQRAQATCEDEHDAFWISQDFVKRALKAPSTAEFPATMRNDGIRSNYLGDCVHEIWAYVDSQNSYGAMIRTTYYAKVQNRKGTDNWSLLDLKL</sequence>
<evidence type="ECO:0000256" key="1">
    <source>
        <dbReference type="SAM" id="MobiDB-lite"/>
    </source>
</evidence>
<evidence type="ECO:0008006" key="4">
    <source>
        <dbReference type="Google" id="ProtNLM"/>
    </source>
</evidence>
<accession>A0ABQ2CT30</accession>
<gene>
    <name evidence="2" type="ORF">GCM10009083_24490</name>
</gene>
<evidence type="ECO:0000313" key="3">
    <source>
        <dbReference type="Proteomes" id="UP000633263"/>
    </source>
</evidence>